<reference evidence="1 2" key="1">
    <citation type="submission" date="2024-01" db="EMBL/GenBank/DDBJ databases">
        <title>Genome assemblies of Stephania.</title>
        <authorList>
            <person name="Yang L."/>
        </authorList>
    </citation>
    <scope>NUCLEOTIDE SEQUENCE [LARGE SCALE GENOMIC DNA]</scope>
    <source>
        <strain evidence="1">YNDBR</strain>
        <tissue evidence="1">Leaf</tissue>
    </source>
</reference>
<gene>
    <name evidence="1" type="ORF">Syun_022772</name>
</gene>
<dbReference type="EMBL" id="JBBNAF010000010">
    <property type="protein sequence ID" value="KAK9106761.1"/>
    <property type="molecule type" value="Genomic_DNA"/>
</dbReference>
<sequence>MRVNTKYTKIHLALKPSLCYSSAALHSVKHKNDEYDTYTTFHNIQSNISQYTKQSNS</sequence>
<comment type="caution">
    <text evidence="1">The sequence shown here is derived from an EMBL/GenBank/DDBJ whole genome shotgun (WGS) entry which is preliminary data.</text>
</comment>
<accession>A0AAP0F7M7</accession>
<evidence type="ECO:0000313" key="2">
    <source>
        <dbReference type="Proteomes" id="UP001420932"/>
    </source>
</evidence>
<organism evidence="1 2">
    <name type="scientific">Stephania yunnanensis</name>
    <dbReference type="NCBI Taxonomy" id="152371"/>
    <lineage>
        <taxon>Eukaryota</taxon>
        <taxon>Viridiplantae</taxon>
        <taxon>Streptophyta</taxon>
        <taxon>Embryophyta</taxon>
        <taxon>Tracheophyta</taxon>
        <taxon>Spermatophyta</taxon>
        <taxon>Magnoliopsida</taxon>
        <taxon>Ranunculales</taxon>
        <taxon>Menispermaceae</taxon>
        <taxon>Menispermoideae</taxon>
        <taxon>Cissampelideae</taxon>
        <taxon>Stephania</taxon>
    </lineage>
</organism>
<dbReference type="AlphaFoldDB" id="A0AAP0F7M7"/>
<keyword evidence="2" id="KW-1185">Reference proteome</keyword>
<evidence type="ECO:0000313" key="1">
    <source>
        <dbReference type="EMBL" id="KAK9106761.1"/>
    </source>
</evidence>
<protein>
    <submittedName>
        <fullName evidence="1">Uncharacterized protein</fullName>
    </submittedName>
</protein>
<name>A0AAP0F7M7_9MAGN</name>
<dbReference type="Proteomes" id="UP001420932">
    <property type="component" value="Unassembled WGS sequence"/>
</dbReference>
<proteinExistence type="predicted"/>